<dbReference type="KEGG" id="vg:40236272"/>
<feature type="compositionally biased region" description="Basic and acidic residues" evidence="1">
    <location>
        <begin position="56"/>
        <end position="65"/>
    </location>
</feature>
<evidence type="ECO:0000313" key="2">
    <source>
        <dbReference type="EMBL" id="AUO79166.1"/>
    </source>
</evidence>
<protein>
    <submittedName>
        <fullName evidence="2">Uncharacterized protein</fullName>
    </submittedName>
</protein>
<evidence type="ECO:0000256" key="1">
    <source>
        <dbReference type="SAM" id="MobiDB-lite"/>
    </source>
</evidence>
<name>A0A2I6UGW4_9CAUD</name>
<feature type="compositionally biased region" description="Basic and acidic residues" evidence="1">
    <location>
        <begin position="72"/>
        <end position="82"/>
    </location>
</feature>
<sequence length="88" mass="9882">MISPHNDMPSGKSKSRSRPNGLRRTTMHEGQRRALAPRSLRSEKRFIGQCTDDELESAKISRDRNVSGSASRWDDGSVRSDGEWPSPN</sequence>
<reference evidence="2 3" key="1">
    <citation type="submission" date="2017-07" db="EMBL/GenBank/DDBJ databases">
        <title>Characterization of ecologically diverse viruses infecting co-occurring strains of cosmopolitan hyperhalophilic Bacteroidetes.</title>
        <authorList>
            <person name="Villamor J."/>
            <person name="Ramos-Barbero M.D."/>
            <person name="Gonzalez-Torres P."/>
            <person name="Gabaldon T."/>
            <person name="Rollesso-Mora R."/>
            <person name="Meseguer I."/>
            <person name="Martinez-Garcia M."/>
            <person name="Santos F."/>
            <person name="Anton J."/>
        </authorList>
    </citation>
    <scope>NUCLEOTIDE SEQUENCE [LARGE SCALE GENOMIC DNA]</scope>
</reference>
<accession>A0A2I6UGW4</accession>
<organism evidence="2 3">
    <name type="scientific">Salinibacter phage M8CRM-1</name>
    <dbReference type="NCBI Taxonomy" id="2681612"/>
    <lineage>
        <taxon>Viruses</taxon>
        <taxon>Duplodnaviria</taxon>
        <taxon>Heunggongvirae</taxon>
        <taxon>Uroviricota</taxon>
        <taxon>Caudoviricetes</taxon>
        <taxon>Kryptosalinivirus</taxon>
        <taxon>Kryptosalinivirus M8CRM1</taxon>
    </lineage>
</organism>
<proteinExistence type="predicted"/>
<dbReference type="GeneID" id="40236272"/>
<feature type="region of interest" description="Disordered" evidence="1">
    <location>
        <begin position="1"/>
        <end position="88"/>
    </location>
</feature>
<dbReference type="Proteomes" id="UP000258606">
    <property type="component" value="Segment"/>
</dbReference>
<keyword evidence="3" id="KW-1185">Reference proteome</keyword>
<evidence type="ECO:0000313" key="3">
    <source>
        <dbReference type="Proteomes" id="UP000258606"/>
    </source>
</evidence>
<dbReference type="RefSeq" id="YP_009639477.1">
    <property type="nucleotide sequence ID" value="NC_042351.1"/>
</dbReference>
<dbReference type="EMBL" id="MF580959">
    <property type="protein sequence ID" value="AUO79166.1"/>
    <property type="molecule type" value="Genomic_DNA"/>
</dbReference>